<organism evidence="1">
    <name type="scientific">Tanacetum cinerariifolium</name>
    <name type="common">Dalmatian daisy</name>
    <name type="synonym">Chrysanthemum cinerariifolium</name>
    <dbReference type="NCBI Taxonomy" id="118510"/>
    <lineage>
        <taxon>Eukaryota</taxon>
        <taxon>Viridiplantae</taxon>
        <taxon>Streptophyta</taxon>
        <taxon>Embryophyta</taxon>
        <taxon>Tracheophyta</taxon>
        <taxon>Spermatophyta</taxon>
        <taxon>Magnoliopsida</taxon>
        <taxon>eudicotyledons</taxon>
        <taxon>Gunneridae</taxon>
        <taxon>Pentapetalae</taxon>
        <taxon>asterids</taxon>
        <taxon>campanulids</taxon>
        <taxon>Asterales</taxon>
        <taxon>Asteraceae</taxon>
        <taxon>Asteroideae</taxon>
        <taxon>Anthemideae</taxon>
        <taxon>Anthemidinae</taxon>
        <taxon>Tanacetum</taxon>
    </lineage>
</organism>
<proteinExistence type="predicted"/>
<name>A0A699X1P4_TANCI</name>
<dbReference type="AlphaFoldDB" id="A0A699X1P4"/>
<gene>
    <name evidence="1" type="ORF">Tci_925644</name>
</gene>
<sequence length="74" mass="8684">QQTQLAKELMVAQHADDNAPWSGSEKQQRTRLRQIKRDLRAETDYLTYLLHQVTEPANLKALLRELNSQRQRAL</sequence>
<comment type="caution">
    <text evidence="1">The sequence shown here is derived from an EMBL/GenBank/DDBJ whole genome shotgun (WGS) entry which is preliminary data.</text>
</comment>
<feature type="non-terminal residue" evidence="1">
    <location>
        <position position="1"/>
    </location>
</feature>
<dbReference type="EMBL" id="BKCJ011797159">
    <property type="protein sequence ID" value="GFD53675.1"/>
    <property type="molecule type" value="Genomic_DNA"/>
</dbReference>
<protein>
    <submittedName>
        <fullName evidence="1">Uncharacterized protein</fullName>
    </submittedName>
</protein>
<reference evidence="1" key="1">
    <citation type="journal article" date="2019" name="Sci. Rep.">
        <title>Draft genome of Tanacetum cinerariifolium, the natural source of mosquito coil.</title>
        <authorList>
            <person name="Yamashiro T."/>
            <person name="Shiraishi A."/>
            <person name="Satake H."/>
            <person name="Nakayama K."/>
        </authorList>
    </citation>
    <scope>NUCLEOTIDE SEQUENCE</scope>
</reference>
<accession>A0A699X1P4</accession>
<evidence type="ECO:0000313" key="1">
    <source>
        <dbReference type="EMBL" id="GFD53675.1"/>
    </source>
</evidence>